<keyword evidence="8 9" id="KW-0472">Membrane</keyword>
<reference evidence="10 11" key="1">
    <citation type="journal article" date="2013" name="Genome Announc.">
        <title>Draft Genome Sequence of Catellicoccus marimammalium, a Novel Species Commonly Found in Gull Feces.</title>
        <authorList>
            <person name="Weigand M.R."/>
            <person name="Ryu H."/>
            <person name="Bozcek L."/>
            <person name="Konstantinidis K.T."/>
            <person name="Santo Domingo J.W."/>
        </authorList>
    </citation>
    <scope>NUCLEOTIDE SEQUENCE [LARGE SCALE GENOMIC DNA]</scope>
    <source>
        <strain evidence="10 11">M35/04/3</strain>
    </source>
</reference>
<dbReference type="Proteomes" id="UP000016057">
    <property type="component" value="Unassembled WGS sequence"/>
</dbReference>
<comment type="caution">
    <text evidence="10">The sequence shown here is derived from an EMBL/GenBank/DDBJ whole genome shotgun (WGS) entry which is preliminary data.</text>
</comment>
<dbReference type="STRING" id="1234409.C683_0917"/>
<dbReference type="CDD" id="cd16914">
    <property type="entry name" value="EcfT"/>
    <property type="match status" value="1"/>
</dbReference>
<dbReference type="PATRIC" id="fig|1234409.3.peg.868"/>
<evidence type="ECO:0000313" key="11">
    <source>
        <dbReference type="Proteomes" id="UP000016057"/>
    </source>
</evidence>
<dbReference type="RefSeq" id="WP_009490604.1">
    <property type="nucleotide sequence ID" value="NZ_AMYT01000019.1"/>
</dbReference>
<evidence type="ECO:0000256" key="4">
    <source>
        <dbReference type="ARBA" id="ARBA00022448"/>
    </source>
</evidence>
<evidence type="ECO:0000313" key="10">
    <source>
        <dbReference type="EMBL" id="EKU27139.1"/>
    </source>
</evidence>
<name>K8Z814_9ENTE</name>
<dbReference type="GO" id="GO:0005886">
    <property type="term" value="C:plasma membrane"/>
    <property type="evidence" value="ECO:0007669"/>
    <property type="project" value="UniProtKB-SubCell"/>
</dbReference>
<feature type="transmembrane region" description="Helical" evidence="9">
    <location>
        <begin position="29"/>
        <end position="57"/>
    </location>
</feature>
<comment type="similarity">
    <text evidence="2 9">Belongs to the energy-coupling factor EcfT family.</text>
</comment>
<dbReference type="EMBL" id="AMYT01000019">
    <property type="protein sequence ID" value="EKU27139.1"/>
    <property type="molecule type" value="Genomic_DNA"/>
</dbReference>
<evidence type="ECO:0000256" key="3">
    <source>
        <dbReference type="ARBA" id="ARBA00014042"/>
    </source>
</evidence>
<dbReference type="InterPro" id="IPR051611">
    <property type="entry name" value="ECF_transporter_component"/>
</dbReference>
<comment type="subunit">
    <text evidence="9">Forms a stable energy-coupling factor (ECF) transporter complex composed of 2 membrane-embedded substrate-binding proteins (S component), 2 ATP-binding proteins (A component) and 2 transmembrane proteins (T component).</text>
</comment>
<keyword evidence="5 9" id="KW-1003">Cell membrane</keyword>
<keyword evidence="7 9" id="KW-1133">Transmembrane helix</keyword>
<dbReference type="Pfam" id="PF02361">
    <property type="entry name" value="CbiQ"/>
    <property type="match status" value="1"/>
</dbReference>
<dbReference type="HAMAP" id="MF_01461">
    <property type="entry name" value="EcfT"/>
    <property type="match status" value="1"/>
</dbReference>
<sequence length="265" mass="30348">MNKMLLGRYVPGNSFMHRLDPRVKLLASIYFIILIFLCNNVWTYGVMFLVVALGITLSKIKWSTFFKGLKPVIGLILFTVLLQLLFSGGSEIYFQWGMITISKEGIQNAIFIFLRFVLIIFISTLLTLSTPSIAIADACESLLRPLEKLHVPVHEFALMLSIALRFVPTLMDETDKIMDAQRARGVEFDQGSLFQRIKAMVPLLIPLFVSSFNRAEELADAMEARCYQGGDQRTKYRALHWQTKDTWTIIFFILLCPLILWLGRL</sequence>
<organism evidence="10 11">
    <name type="scientific">Catellicoccus marimammalium M35/04/3</name>
    <dbReference type="NCBI Taxonomy" id="1234409"/>
    <lineage>
        <taxon>Bacteria</taxon>
        <taxon>Bacillati</taxon>
        <taxon>Bacillota</taxon>
        <taxon>Bacilli</taxon>
        <taxon>Lactobacillales</taxon>
        <taxon>Enterococcaceae</taxon>
        <taxon>Catellicoccus</taxon>
    </lineage>
</organism>
<dbReference type="OrthoDB" id="8075495at2"/>
<keyword evidence="6 9" id="KW-0812">Transmembrane</keyword>
<protein>
    <recommendedName>
        <fullName evidence="3 9">Energy-coupling factor transporter transmembrane protein EcfT</fullName>
        <shortName evidence="9">ECF transporter T component EcfT</shortName>
    </recommendedName>
</protein>
<gene>
    <name evidence="9" type="primary">ecfT</name>
    <name evidence="10" type="ORF">C683_0917</name>
</gene>
<dbReference type="eggNOG" id="COG0619">
    <property type="taxonomic scope" value="Bacteria"/>
</dbReference>
<evidence type="ECO:0000256" key="8">
    <source>
        <dbReference type="ARBA" id="ARBA00023136"/>
    </source>
</evidence>
<accession>K8Z814</accession>
<dbReference type="GO" id="GO:0022857">
    <property type="term" value="F:transmembrane transporter activity"/>
    <property type="evidence" value="ECO:0007669"/>
    <property type="project" value="UniProtKB-UniRule"/>
</dbReference>
<evidence type="ECO:0000256" key="1">
    <source>
        <dbReference type="ARBA" id="ARBA00004651"/>
    </source>
</evidence>
<dbReference type="PANTHER" id="PTHR34857:SF2">
    <property type="entry name" value="SLL0384 PROTEIN"/>
    <property type="match status" value="1"/>
</dbReference>
<evidence type="ECO:0000256" key="5">
    <source>
        <dbReference type="ARBA" id="ARBA00022475"/>
    </source>
</evidence>
<keyword evidence="11" id="KW-1185">Reference proteome</keyword>
<evidence type="ECO:0000256" key="6">
    <source>
        <dbReference type="ARBA" id="ARBA00022692"/>
    </source>
</evidence>
<proteinExistence type="inferred from homology"/>
<dbReference type="InterPro" id="IPR024919">
    <property type="entry name" value="EcfT"/>
</dbReference>
<dbReference type="PANTHER" id="PTHR34857">
    <property type="entry name" value="SLL0384 PROTEIN"/>
    <property type="match status" value="1"/>
</dbReference>
<evidence type="ECO:0000256" key="9">
    <source>
        <dbReference type="HAMAP-Rule" id="MF_01461"/>
    </source>
</evidence>
<feature type="transmembrane region" description="Helical" evidence="9">
    <location>
        <begin position="106"/>
        <end position="128"/>
    </location>
</feature>
<comment type="subcellular location">
    <subcellularLocation>
        <location evidence="1 9">Cell membrane</location>
        <topology evidence="1 9">Multi-pass membrane protein</topology>
    </subcellularLocation>
</comment>
<feature type="transmembrane region" description="Helical" evidence="9">
    <location>
        <begin position="246"/>
        <end position="263"/>
    </location>
</feature>
<feature type="transmembrane region" description="Helical" evidence="9">
    <location>
        <begin position="69"/>
        <end position="86"/>
    </location>
</feature>
<comment type="function">
    <text evidence="9">Transmembrane (T) component of an energy-coupling factor (ECF) ABC-transporter complex. Unlike classic ABC transporters this ECF transporter provides the energy necessary to transport a number of different substrates.</text>
</comment>
<keyword evidence="4 9" id="KW-0813">Transport</keyword>
<evidence type="ECO:0000256" key="7">
    <source>
        <dbReference type="ARBA" id="ARBA00022989"/>
    </source>
</evidence>
<dbReference type="AlphaFoldDB" id="K8Z814"/>
<evidence type="ECO:0000256" key="2">
    <source>
        <dbReference type="ARBA" id="ARBA00005660"/>
    </source>
</evidence>
<dbReference type="InterPro" id="IPR003339">
    <property type="entry name" value="ABC/ECF_trnsptr_transmembrane"/>
</dbReference>